<evidence type="ECO:0000256" key="1">
    <source>
        <dbReference type="ARBA" id="ARBA00004123"/>
    </source>
</evidence>
<comment type="subcellular location">
    <subcellularLocation>
        <location evidence="1">Nucleus</location>
    </subcellularLocation>
</comment>
<accession>A0A4E0RAC5</accession>
<dbReference type="PANTHER" id="PTHR10350:SF6">
    <property type="entry name" value="NUCLEAR PORE COMPLEX PROTEIN NUP155"/>
    <property type="match status" value="1"/>
</dbReference>
<keyword evidence="2" id="KW-0813">Transport</keyword>
<evidence type="ECO:0000256" key="2">
    <source>
        <dbReference type="ARBA" id="ARBA00022448"/>
    </source>
</evidence>
<dbReference type="GO" id="GO:0000972">
    <property type="term" value="P:transcription-dependent tethering of RNA polymerase II gene DNA at nuclear periphery"/>
    <property type="evidence" value="ECO:0007669"/>
    <property type="project" value="TreeGrafter"/>
</dbReference>
<dbReference type="GO" id="GO:0036228">
    <property type="term" value="P:protein localization to nuclear inner membrane"/>
    <property type="evidence" value="ECO:0007669"/>
    <property type="project" value="TreeGrafter"/>
</dbReference>
<proteinExistence type="predicted"/>
<comment type="caution">
    <text evidence="6">The sequence shown here is derived from an EMBL/GenBank/DDBJ whole genome shotgun (WGS) entry which is preliminary data.</text>
</comment>
<name>A0A4E0RAC5_FASHE</name>
<dbReference type="GO" id="GO:0017056">
    <property type="term" value="F:structural constituent of nuclear pore"/>
    <property type="evidence" value="ECO:0007669"/>
    <property type="project" value="InterPro"/>
</dbReference>
<dbReference type="Gene3D" id="1.25.40.450">
    <property type="entry name" value="Nucleoporin, helical domain, N-terminal subdomain"/>
    <property type="match status" value="1"/>
</dbReference>
<feature type="compositionally biased region" description="Low complexity" evidence="4">
    <location>
        <begin position="945"/>
        <end position="960"/>
    </location>
</feature>
<keyword evidence="3" id="KW-0539">Nucleus</keyword>
<feature type="region of interest" description="Disordered" evidence="4">
    <location>
        <begin position="695"/>
        <end position="714"/>
    </location>
</feature>
<dbReference type="GO" id="GO:0006606">
    <property type="term" value="P:protein import into nucleus"/>
    <property type="evidence" value="ECO:0007669"/>
    <property type="project" value="TreeGrafter"/>
</dbReference>
<dbReference type="EMBL" id="JXXN02002416">
    <property type="protein sequence ID" value="THD22971.1"/>
    <property type="molecule type" value="Genomic_DNA"/>
</dbReference>
<keyword evidence="7" id="KW-1185">Reference proteome</keyword>
<dbReference type="InterPro" id="IPR004870">
    <property type="entry name" value="Nucleoporin_Nup155"/>
</dbReference>
<protein>
    <submittedName>
        <fullName evidence="6">Nuclear pore complex protein Nup155</fullName>
    </submittedName>
</protein>
<feature type="domain" description="Nucleoporin Nup133/Nup155-like C-terminal" evidence="5">
    <location>
        <begin position="722"/>
        <end position="1407"/>
    </location>
</feature>
<evidence type="ECO:0000256" key="3">
    <source>
        <dbReference type="ARBA" id="ARBA00023242"/>
    </source>
</evidence>
<evidence type="ECO:0000313" key="7">
    <source>
        <dbReference type="Proteomes" id="UP000230066"/>
    </source>
</evidence>
<feature type="region of interest" description="Disordered" evidence="4">
    <location>
        <begin position="872"/>
        <end position="900"/>
    </location>
</feature>
<evidence type="ECO:0000256" key="4">
    <source>
        <dbReference type="SAM" id="MobiDB-lite"/>
    </source>
</evidence>
<organism evidence="6 7">
    <name type="scientific">Fasciola hepatica</name>
    <name type="common">Liver fluke</name>
    <dbReference type="NCBI Taxonomy" id="6192"/>
    <lineage>
        <taxon>Eukaryota</taxon>
        <taxon>Metazoa</taxon>
        <taxon>Spiralia</taxon>
        <taxon>Lophotrochozoa</taxon>
        <taxon>Platyhelminthes</taxon>
        <taxon>Trematoda</taxon>
        <taxon>Digenea</taxon>
        <taxon>Plagiorchiida</taxon>
        <taxon>Echinostomata</taxon>
        <taxon>Echinostomatoidea</taxon>
        <taxon>Fasciolidae</taxon>
        <taxon>Fasciola</taxon>
    </lineage>
</organism>
<dbReference type="Gene3D" id="1.25.40.440">
    <property type="entry name" value="Nucleoporin, helical domain, central subdomain"/>
    <property type="match status" value="1"/>
</dbReference>
<evidence type="ECO:0000313" key="6">
    <source>
        <dbReference type="EMBL" id="THD22971.1"/>
    </source>
</evidence>
<dbReference type="InterPro" id="IPR042537">
    <property type="entry name" value="Nucleoporin_Nup155_C_2"/>
</dbReference>
<dbReference type="InterPro" id="IPR007187">
    <property type="entry name" value="Nucleoporin_Nup133/Nup155_C"/>
</dbReference>
<dbReference type="GO" id="GO:0044611">
    <property type="term" value="C:nuclear pore inner ring"/>
    <property type="evidence" value="ECO:0007669"/>
    <property type="project" value="TreeGrafter"/>
</dbReference>
<dbReference type="InterPro" id="IPR042533">
    <property type="entry name" value="Nucleoporin_Nup155_C_1"/>
</dbReference>
<dbReference type="InterPro" id="IPR042538">
    <property type="entry name" value="Nucleoporin_Nup155_C_3"/>
</dbReference>
<dbReference type="Gene3D" id="1.20.58.1780">
    <property type="match status" value="1"/>
</dbReference>
<dbReference type="GO" id="GO:0006405">
    <property type="term" value="P:RNA export from nucleus"/>
    <property type="evidence" value="ECO:0007669"/>
    <property type="project" value="TreeGrafter"/>
</dbReference>
<sequence length="1448" mass="157802">MNYGPIPGCTSNSSLPLPTGSYGPCNLINHSSSALTILLPSVLTSGFRSSDSICQIASDPVRGLLYTRTGGSTLSVYTFCDKSTSISRLATQSSSDIAYTASAAVRSVDKGQFRSIVSIHPLTTGLCYLMAVTKTGIRLYFGENLRLLHIRLPPTSPHGTIGLDEVKLVAESRGTSVLLSALPHRSNPSFSSPVSPWAASNLSTVTPSLPGSFTPTSNGTQQLPPGSGDQYDVPPHVLYTISPDPYPWTPNLAEVCTTAWCTGGAWALVVLPSRDTLASGLNRTSTEEAGSKGSKQSVEDAPFRRGPPPVVLTQHLDPPCRRLVLISAQGIVHLRLPSPMTRLREFLTRELSTVPRLDLNDTPAGQSIWSSLRLNKSHPFLSLDDSSAACELSLNTGFLTAYLHQFSPDEAICAAMAIGAIHFTAGGDCNTRDLGLAVEQAVLYFAAEAAQFWIPSVRRSASGASRGPLGTLPCAAAGDIPVDKSLATGLFLFSGLCVFLARVGRTFWRTPLFRDATAVLGISDSTGTGPGVLSSWMRRFVHTLATASPLGFGGQNKMPPEQPIISRLDPEEISWLIQQITYVQQFLRRQLDVRGGWFRANQSNPLVVHRATPLRMGSGDGVEHLDAVLLQRLAEELDQLLSLVLELLGLWRILSEHVVHKVVRGLTPDQRRSILHVPFEAYSTNLLDLVSPTRALSPNVSPSPPPSPTASPTLSKTPVLCGVDLITTLINALIEYYLTEASQDMDSGINLDGITGRLQAVCPTLFANEDAISAKASECLIQASLLRTSYLVNSPSQPDDLTTVTSDESVLAQIDQLVQQALNLYAEAGPSLDLDNAVQRLEAAGAWRGAIALCLTVALKRDPTNVAVDCLKHGRRPSSEPPLTGSQSQMGRQRRLSPRRVRCGALHNPVTELAATEGRYDAYHRLINCLERLYQWSRIAPRSTTLSSSKSSQPASPEQSLLQSDTSISPSKVATYLTQPDTSPTTARSVLHAALRDIMKCEDILAHFEVIGWLLSHGLTETVIALDSPHFEAYLRSRLRQTPDDPDLRCLLWRQLERRGARLEAAQVLEHLAVTPCRQLTLDDRLDFAARAVVAVKALPPAQQDLEYLRELEARLELAQLQQQLCVELSQLGQDTSRSTRLSSPALTRTPSTPGVATAGAARAVDDAIAQLSHGPLLSLTEMFTNFANPFGLHESKLCLLWTSGSTDELLIKAIWRDLLRQVLSRSKTSPDLGTSFDGMSPRSPIYRRHSPIAVAPSQSPDPQSRQLIELALVDCLTRLGQRFAADSSGFGSTRAQTFFPLVEIVSSLEYFAIQKKFPAHWVPTILRDTRLPAGSHFVDAYDQLLHSKDSAWRRPEVRTRLFTAMVTVIEDFLSSGVLQLGMRPRMLQVGRILDRVTGNLVDLNADSLDKKTTTTGGTKLIDGEDDHQAQVISRLRRVHDQLQRFYR</sequence>
<dbReference type="Gene3D" id="1.20.120.1880">
    <property type="entry name" value="Nucleoporin, helical C-terminal domain"/>
    <property type="match status" value="1"/>
</dbReference>
<dbReference type="PANTHER" id="PTHR10350">
    <property type="entry name" value="NUCLEAR PORE COMPLEX PROTEIN NUP155"/>
    <property type="match status" value="1"/>
</dbReference>
<feature type="region of interest" description="Disordered" evidence="4">
    <location>
        <begin position="283"/>
        <end position="305"/>
    </location>
</feature>
<reference evidence="6" key="1">
    <citation type="submission" date="2019-03" db="EMBL/GenBank/DDBJ databases">
        <title>Improved annotation for the trematode Fasciola hepatica.</title>
        <authorList>
            <person name="Choi Y.-J."/>
            <person name="Martin J."/>
            <person name="Mitreva M."/>
        </authorList>
    </citation>
    <scope>NUCLEOTIDE SEQUENCE [LARGE SCALE GENOMIC DNA]</scope>
</reference>
<gene>
    <name evidence="6" type="ORF">D915_006333</name>
</gene>
<dbReference type="Proteomes" id="UP000230066">
    <property type="component" value="Unassembled WGS sequence"/>
</dbReference>
<dbReference type="Pfam" id="PF03177">
    <property type="entry name" value="Nucleoporin_C"/>
    <property type="match status" value="1"/>
</dbReference>
<feature type="region of interest" description="Disordered" evidence="4">
    <location>
        <begin position="945"/>
        <end position="966"/>
    </location>
</feature>
<evidence type="ECO:0000259" key="5">
    <source>
        <dbReference type="Pfam" id="PF03177"/>
    </source>
</evidence>